<sequence length="228" mass="25075">MQTRLPMRYHCTVQRPRLLVSSPQSAALPRRIASGVFFVNPDDDDKLNNNGNDALLSSNILVNLGITHAVVPRGSDVRFSWGMKALFVGPQDPLSKIVAWMRAVRRLGAHIIVGDFAAAAGYLVVELGLTPRTAWLRIARGIPPVGDFVLARLCALAVVHNKKEKDNGNEKENDNGSALRTSERERTTWNGDGQTGCGYQGMGISSRSCRRQRFRTRTESGLKHVVVS</sequence>
<proteinExistence type="predicted"/>
<keyword evidence="3" id="KW-1185">Reference proteome</keyword>
<evidence type="ECO:0000313" key="2">
    <source>
        <dbReference type="EMBL" id="KAF8482454.1"/>
    </source>
</evidence>
<gene>
    <name evidence="2" type="ORF">DFH94DRAFT_365382</name>
</gene>
<name>A0A9P5TB42_9AGAM</name>
<protein>
    <submittedName>
        <fullName evidence="2">Uncharacterized protein</fullName>
    </submittedName>
</protein>
<evidence type="ECO:0000256" key="1">
    <source>
        <dbReference type="SAM" id="MobiDB-lite"/>
    </source>
</evidence>
<reference evidence="2" key="2">
    <citation type="journal article" date="2020" name="Nat. Commun.">
        <title>Large-scale genome sequencing of mycorrhizal fungi provides insights into the early evolution of symbiotic traits.</title>
        <authorList>
            <person name="Miyauchi S."/>
            <person name="Kiss E."/>
            <person name="Kuo A."/>
            <person name="Drula E."/>
            <person name="Kohler A."/>
            <person name="Sanchez-Garcia M."/>
            <person name="Morin E."/>
            <person name="Andreopoulos B."/>
            <person name="Barry K.W."/>
            <person name="Bonito G."/>
            <person name="Buee M."/>
            <person name="Carver A."/>
            <person name="Chen C."/>
            <person name="Cichocki N."/>
            <person name="Clum A."/>
            <person name="Culley D."/>
            <person name="Crous P.W."/>
            <person name="Fauchery L."/>
            <person name="Girlanda M."/>
            <person name="Hayes R.D."/>
            <person name="Keri Z."/>
            <person name="LaButti K."/>
            <person name="Lipzen A."/>
            <person name="Lombard V."/>
            <person name="Magnuson J."/>
            <person name="Maillard F."/>
            <person name="Murat C."/>
            <person name="Nolan M."/>
            <person name="Ohm R.A."/>
            <person name="Pangilinan J."/>
            <person name="Pereira M.F."/>
            <person name="Perotto S."/>
            <person name="Peter M."/>
            <person name="Pfister S."/>
            <person name="Riley R."/>
            <person name="Sitrit Y."/>
            <person name="Stielow J.B."/>
            <person name="Szollosi G."/>
            <person name="Zifcakova L."/>
            <person name="Stursova M."/>
            <person name="Spatafora J.W."/>
            <person name="Tedersoo L."/>
            <person name="Vaario L.M."/>
            <person name="Yamada A."/>
            <person name="Yan M."/>
            <person name="Wang P."/>
            <person name="Xu J."/>
            <person name="Bruns T."/>
            <person name="Baldrian P."/>
            <person name="Vilgalys R."/>
            <person name="Dunand C."/>
            <person name="Henrissat B."/>
            <person name="Grigoriev I.V."/>
            <person name="Hibbett D."/>
            <person name="Nagy L.G."/>
            <person name="Martin F.M."/>
        </authorList>
    </citation>
    <scope>NUCLEOTIDE SEQUENCE</scope>
    <source>
        <strain evidence="2">Prilba</strain>
    </source>
</reference>
<reference evidence="2" key="1">
    <citation type="submission" date="2019-10" db="EMBL/GenBank/DDBJ databases">
        <authorList>
            <consortium name="DOE Joint Genome Institute"/>
            <person name="Kuo A."/>
            <person name="Miyauchi S."/>
            <person name="Kiss E."/>
            <person name="Drula E."/>
            <person name="Kohler A."/>
            <person name="Sanchez-Garcia M."/>
            <person name="Andreopoulos B."/>
            <person name="Barry K.W."/>
            <person name="Bonito G."/>
            <person name="Buee M."/>
            <person name="Carver A."/>
            <person name="Chen C."/>
            <person name="Cichocki N."/>
            <person name="Clum A."/>
            <person name="Culley D."/>
            <person name="Crous P.W."/>
            <person name="Fauchery L."/>
            <person name="Girlanda M."/>
            <person name="Hayes R."/>
            <person name="Keri Z."/>
            <person name="LaButti K."/>
            <person name="Lipzen A."/>
            <person name="Lombard V."/>
            <person name="Magnuson J."/>
            <person name="Maillard F."/>
            <person name="Morin E."/>
            <person name="Murat C."/>
            <person name="Nolan M."/>
            <person name="Ohm R."/>
            <person name="Pangilinan J."/>
            <person name="Pereira M."/>
            <person name="Perotto S."/>
            <person name="Peter M."/>
            <person name="Riley R."/>
            <person name="Sitrit Y."/>
            <person name="Stielow B."/>
            <person name="Szollosi G."/>
            <person name="Zifcakova L."/>
            <person name="Stursova M."/>
            <person name="Spatafora J.W."/>
            <person name="Tedersoo L."/>
            <person name="Vaario L.-M."/>
            <person name="Yamada A."/>
            <person name="Yan M."/>
            <person name="Wang P."/>
            <person name="Xu J."/>
            <person name="Bruns T."/>
            <person name="Baldrian P."/>
            <person name="Vilgalys R."/>
            <person name="Henrissat B."/>
            <person name="Grigoriev I.V."/>
            <person name="Hibbett D."/>
            <person name="Nagy L.G."/>
            <person name="Martin F.M."/>
        </authorList>
    </citation>
    <scope>NUCLEOTIDE SEQUENCE</scope>
    <source>
        <strain evidence="2">Prilba</strain>
    </source>
</reference>
<dbReference type="OrthoDB" id="3157193at2759"/>
<comment type="caution">
    <text evidence="2">The sequence shown here is derived from an EMBL/GenBank/DDBJ whole genome shotgun (WGS) entry which is preliminary data.</text>
</comment>
<dbReference type="AlphaFoldDB" id="A0A9P5TB42"/>
<dbReference type="Proteomes" id="UP000759537">
    <property type="component" value="Unassembled WGS sequence"/>
</dbReference>
<feature type="region of interest" description="Disordered" evidence="1">
    <location>
        <begin position="164"/>
        <end position="199"/>
    </location>
</feature>
<accession>A0A9P5TB42</accession>
<dbReference type="EMBL" id="WHVB01000005">
    <property type="protein sequence ID" value="KAF8482454.1"/>
    <property type="molecule type" value="Genomic_DNA"/>
</dbReference>
<feature type="compositionally biased region" description="Basic and acidic residues" evidence="1">
    <location>
        <begin position="164"/>
        <end position="174"/>
    </location>
</feature>
<evidence type="ECO:0000313" key="3">
    <source>
        <dbReference type="Proteomes" id="UP000759537"/>
    </source>
</evidence>
<organism evidence="2 3">
    <name type="scientific">Russula ochroleuca</name>
    <dbReference type="NCBI Taxonomy" id="152965"/>
    <lineage>
        <taxon>Eukaryota</taxon>
        <taxon>Fungi</taxon>
        <taxon>Dikarya</taxon>
        <taxon>Basidiomycota</taxon>
        <taxon>Agaricomycotina</taxon>
        <taxon>Agaricomycetes</taxon>
        <taxon>Russulales</taxon>
        <taxon>Russulaceae</taxon>
        <taxon>Russula</taxon>
    </lineage>
</organism>